<organism evidence="8 9">
    <name type="scientific">Roseovarius rhodophyticola</name>
    <dbReference type="NCBI Taxonomy" id="3080827"/>
    <lineage>
        <taxon>Bacteria</taxon>
        <taxon>Pseudomonadati</taxon>
        <taxon>Pseudomonadota</taxon>
        <taxon>Alphaproteobacteria</taxon>
        <taxon>Rhodobacterales</taxon>
        <taxon>Roseobacteraceae</taxon>
        <taxon>Roseovarius</taxon>
    </lineage>
</organism>
<dbReference type="EMBL" id="CP146606">
    <property type="protein sequence ID" value="WYK18148.1"/>
    <property type="molecule type" value="Genomic_DNA"/>
</dbReference>
<keyword evidence="5 6" id="KW-0472">Membrane</keyword>
<evidence type="ECO:0000259" key="7">
    <source>
        <dbReference type="Pfam" id="PF04138"/>
    </source>
</evidence>
<dbReference type="InterPro" id="IPR051401">
    <property type="entry name" value="GtrA_CellWall_Glycosyl"/>
</dbReference>
<evidence type="ECO:0000256" key="1">
    <source>
        <dbReference type="ARBA" id="ARBA00004141"/>
    </source>
</evidence>
<keyword evidence="3 6" id="KW-0812">Transmembrane</keyword>
<evidence type="ECO:0000313" key="9">
    <source>
        <dbReference type="Proteomes" id="UP001281305"/>
    </source>
</evidence>
<accession>A0ABZ2TK60</accession>
<keyword evidence="4 6" id="KW-1133">Transmembrane helix</keyword>
<evidence type="ECO:0000256" key="4">
    <source>
        <dbReference type="ARBA" id="ARBA00022989"/>
    </source>
</evidence>
<gene>
    <name evidence="8" type="ORF">RZS32_017490</name>
</gene>
<evidence type="ECO:0000256" key="6">
    <source>
        <dbReference type="SAM" id="Phobius"/>
    </source>
</evidence>
<dbReference type="PANTHER" id="PTHR38459">
    <property type="entry name" value="PROPHAGE BACTOPRENOL-LINKED GLUCOSE TRANSLOCASE HOMOLOG"/>
    <property type="match status" value="1"/>
</dbReference>
<feature type="transmembrane region" description="Helical" evidence="6">
    <location>
        <begin position="70"/>
        <end position="89"/>
    </location>
</feature>
<proteinExistence type="inferred from homology"/>
<name>A0ABZ2TK60_9RHOB</name>
<dbReference type="Proteomes" id="UP001281305">
    <property type="component" value="Chromosome"/>
</dbReference>
<feature type="domain" description="GtrA/DPMS transmembrane" evidence="7">
    <location>
        <begin position="7"/>
        <end position="121"/>
    </location>
</feature>
<evidence type="ECO:0000256" key="3">
    <source>
        <dbReference type="ARBA" id="ARBA00022692"/>
    </source>
</evidence>
<dbReference type="Pfam" id="PF04138">
    <property type="entry name" value="GtrA_DPMS_TM"/>
    <property type="match status" value="1"/>
</dbReference>
<evidence type="ECO:0000256" key="2">
    <source>
        <dbReference type="ARBA" id="ARBA00009399"/>
    </source>
</evidence>
<reference evidence="8 9" key="1">
    <citation type="submission" date="2024-02" db="EMBL/GenBank/DDBJ databases">
        <title>Roseovarius strain W115 nov., isolated from a marine algae.</title>
        <authorList>
            <person name="Lee M.W."/>
            <person name="Lee J.K."/>
            <person name="Kim J.M."/>
            <person name="Choi D.G."/>
            <person name="Baek J.H."/>
            <person name="Bayburt H."/>
            <person name="Jung J.J."/>
            <person name="Han D.M."/>
            <person name="Jeon C.O."/>
        </authorList>
    </citation>
    <scope>NUCLEOTIDE SEQUENCE [LARGE SCALE GENOMIC DNA]</scope>
    <source>
        <strain evidence="8 9">W115</strain>
    </source>
</reference>
<dbReference type="PANTHER" id="PTHR38459:SF1">
    <property type="entry name" value="PROPHAGE BACTOPRENOL-LINKED GLUCOSE TRANSLOCASE HOMOLOG"/>
    <property type="match status" value="1"/>
</dbReference>
<evidence type="ECO:0000256" key="5">
    <source>
        <dbReference type="ARBA" id="ARBA00023136"/>
    </source>
</evidence>
<evidence type="ECO:0000313" key="8">
    <source>
        <dbReference type="EMBL" id="WYK18148.1"/>
    </source>
</evidence>
<feature type="transmembrane region" description="Helical" evidence="6">
    <location>
        <begin position="39"/>
        <end position="58"/>
    </location>
</feature>
<protein>
    <submittedName>
        <fullName evidence="8">GtrA family protein</fullName>
    </submittedName>
</protein>
<sequence length="129" mass="13661">MIKQLSRFAGIGALATLLHVTVALIVAEGFGADPQLSNLTGFLTAVGFSYFGHGHFTFSTELKHRVHGTRFLSVSVLGLCVSSGLTYAITDIAGLPFLAAMGVVAVAVPLSTFVLCKLWVFHDPQRDGP</sequence>
<feature type="transmembrane region" description="Helical" evidence="6">
    <location>
        <begin position="95"/>
        <end position="120"/>
    </location>
</feature>
<dbReference type="InterPro" id="IPR007267">
    <property type="entry name" value="GtrA_DPMS_TM"/>
</dbReference>
<dbReference type="RefSeq" id="WP_317054830.1">
    <property type="nucleotide sequence ID" value="NZ_CP146606.1"/>
</dbReference>
<keyword evidence="9" id="KW-1185">Reference proteome</keyword>
<comment type="subcellular location">
    <subcellularLocation>
        <location evidence="1">Membrane</location>
        <topology evidence="1">Multi-pass membrane protein</topology>
    </subcellularLocation>
</comment>
<comment type="similarity">
    <text evidence="2">Belongs to the GtrA family.</text>
</comment>